<dbReference type="RefSeq" id="WP_054535242.1">
    <property type="nucleotide sequence ID" value="NZ_LGKP01000022.1"/>
</dbReference>
<reference evidence="1 2" key="1">
    <citation type="submission" date="2015-07" db="EMBL/GenBank/DDBJ databases">
        <title>Whole genome sequence of Herpetosiphon geysericola DSM 7119.</title>
        <authorList>
            <person name="Hemp J."/>
            <person name="Ward L.M."/>
            <person name="Pace L.A."/>
            <person name="Fischer W.W."/>
        </authorList>
    </citation>
    <scope>NUCLEOTIDE SEQUENCE [LARGE SCALE GENOMIC DNA]</scope>
    <source>
        <strain evidence="1 2">DSM 7119</strain>
    </source>
</reference>
<protein>
    <submittedName>
        <fullName evidence="1">Uncharacterized protein</fullName>
    </submittedName>
</protein>
<dbReference type="STRING" id="70996.SE18_14875"/>
<evidence type="ECO:0000313" key="2">
    <source>
        <dbReference type="Proteomes" id="UP000050277"/>
    </source>
</evidence>
<dbReference type="Proteomes" id="UP000050277">
    <property type="component" value="Unassembled WGS sequence"/>
</dbReference>
<keyword evidence="2" id="KW-1185">Reference proteome</keyword>
<gene>
    <name evidence="1" type="ORF">SE18_14875</name>
</gene>
<proteinExistence type="predicted"/>
<name>A0A0P6Y0V8_9CHLR</name>
<dbReference type="EMBL" id="LGKP01000022">
    <property type="protein sequence ID" value="KPL86139.1"/>
    <property type="molecule type" value="Genomic_DNA"/>
</dbReference>
<dbReference type="AlphaFoldDB" id="A0A0P6Y0V8"/>
<evidence type="ECO:0000313" key="1">
    <source>
        <dbReference type="EMBL" id="KPL86139.1"/>
    </source>
</evidence>
<comment type="caution">
    <text evidence="1">The sequence shown here is derived from an EMBL/GenBank/DDBJ whole genome shotgun (WGS) entry which is preliminary data.</text>
</comment>
<accession>A0A0P6Y0V8</accession>
<sequence>MAATDKNKRWAEITDALALRGNADDAFVEIAQRSREPIILQFVKKGREELDKQRQRLIAIRDTAKEETKNDP</sequence>
<organism evidence="1 2">
    <name type="scientific">Herpetosiphon geysericola</name>
    <dbReference type="NCBI Taxonomy" id="70996"/>
    <lineage>
        <taxon>Bacteria</taxon>
        <taxon>Bacillati</taxon>
        <taxon>Chloroflexota</taxon>
        <taxon>Chloroflexia</taxon>
        <taxon>Herpetosiphonales</taxon>
        <taxon>Herpetosiphonaceae</taxon>
        <taxon>Herpetosiphon</taxon>
    </lineage>
</organism>